<keyword evidence="3" id="KW-1003">Cell membrane</keyword>
<protein>
    <submittedName>
        <fullName evidence="9">MFS transporter</fullName>
    </submittedName>
</protein>
<feature type="transmembrane region" description="Helical" evidence="7">
    <location>
        <begin position="303"/>
        <end position="323"/>
    </location>
</feature>
<feature type="transmembrane region" description="Helical" evidence="7">
    <location>
        <begin position="219"/>
        <end position="238"/>
    </location>
</feature>
<feature type="transmembrane region" description="Helical" evidence="7">
    <location>
        <begin position="279"/>
        <end position="297"/>
    </location>
</feature>
<evidence type="ECO:0000256" key="1">
    <source>
        <dbReference type="ARBA" id="ARBA00004651"/>
    </source>
</evidence>
<feature type="transmembrane region" description="Helical" evidence="7">
    <location>
        <begin position="166"/>
        <end position="184"/>
    </location>
</feature>
<feature type="transmembrane region" description="Helical" evidence="7">
    <location>
        <begin position="56"/>
        <end position="74"/>
    </location>
</feature>
<feature type="transmembrane region" description="Helical" evidence="7">
    <location>
        <begin position="368"/>
        <end position="389"/>
    </location>
</feature>
<dbReference type="Pfam" id="PF07690">
    <property type="entry name" value="MFS_1"/>
    <property type="match status" value="1"/>
</dbReference>
<keyword evidence="5 7" id="KW-1133">Transmembrane helix</keyword>
<dbReference type="PANTHER" id="PTHR23517">
    <property type="entry name" value="RESISTANCE PROTEIN MDTM, PUTATIVE-RELATED-RELATED"/>
    <property type="match status" value="1"/>
</dbReference>
<evidence type="ECO:0000256" key="3">
    <source>
        <dbReference type="ARBA" id="ARBA00022475"/>
    </source>
</evidence>
<feature type="transmembrane region" description="Helical" evidence="7">
    <location>
        <begin position="335"/>
        <end position="356"/>
    </location>
</feature>
<evidence type="ECO:0000256" key="4">
    <source>
        <dbReference type="ARBA" id="ARBA00022692"/>
    </source>
</evidence>
<reference evidence="9 10" key="1">
    <citation type="submission" date="2020-08" db="EMBL/GenBank/DDBJ databases">
        <title>Genome public.</title>
        <authorList>
            <person name="Liu C."/>
            <person name="Sun Q."/>
        </authorList>
    </citation>
    <scope>NUCLEOTIDE SEQUENCE [LARGE SCALE GENOMIC DNA]</scope>
    <source>
        <strain evidence="9 10">NSJ-56</strain>
    </source>
</reference>
<comment type="caution">
    <text evidence="9">The sequence shown here is derived from an EMBL/GenBank/DDBJ whole genome shotgun (WGS) entry which is preliminary data.</text>
</comment>
<name>A0ABR7D6X0_9BACT</name>
<evidence type="ECO:0000313" key="10">
    <source>
        <dbReference type="Proteomes" id="UP000646484"/>
    </source>
</evidence>
<feature type="transmembrane region" description="Helical" evidence="7">
    <location>
        <begin position="12"/>
        <end position="36"/>
    </location>
</feature>
<gene>
    <name evidence="9" type="ORF">H8S64_20805</name>
</gene>
<dbReference type="PROSITE" id="PS50850">
    <property type="entry name" value="MFS"/>
    <property type="match status" value="1"/>
</dbReference>
<keyword evidence="4 7" id="KW-0812">Transmembrane</keyword>
<comment type="subcellular location">
    <subcellularLocation>
        <location evidence="1">Cell membrane</location>
        <topology evidence="1">Multi-pass membrane protein</topology>
    </subcellularLocation>
</comment>
<dbReference type="InterPro" id="IPR011701">
    <property type="entry name" value="MFS"/>
</dbReference>
<organism evidence="9 10">
    <name type="scientific">Butyricimonas hominis</name>
    <dbReference type="NCBI Taxonomy" id="2763032"/>
    <lineage>
        <taxon>Bacteria</taxon>
        <taxon>Pseudomonadati</taxon>
        <taxon>Bacteroidota</taxon>
        <taxon>Bacteroidia</taxon>
        <taxon>Bacteroidales</taxon>
        <taxon>Odoribacteraceae</taxon>
        <taxon>Butyricimonas</taxon>
    </lineage>
</organism>
<keyword evidence="6 7" id="KW-0472">Membrane</keyword>
<dbReference type="EMBL" id="JACOOH010000011">
    <property type="protein sequence ID" value="MBC5623539.1"/>
    <property type="molecule type" value="Genomic_DNA"/>
</dbReference>
<keyword evidence="10" id="KW-1185">Reference proteome</keyword>
<dbReference type="PANTHER" id="PTHR23517:SF2">
    <property type="entry name" value="MULTIDRUG RESISTANCE PROTEIN MDTH"/>
    <property type="match status" value="1"/>
</dbReference>
<dbReference type="InterPro" id="IPR036259">
    <property type="entry name" value="MFS_trans_sf"/>
</dbReference>
<dbReference type="SUPFAM" id="SSF103473">
    <property type="entry name" value="MFS general substrate transporter"/>
    <property type="match status" value="1"/>
</dbReference>
<proteinExistence type="predicted"/>
<feature type="transmembrane region" description="Helical" evidence="7">
    <location>
        <begin position="104"/>
        <end position="128"/>
    </location>
</feature>
<evidence type="ECO:0000256" key="2">
    <source>
        <dbReference type="ARBA" id="ARBA00022448"/>
    </source>
</evidence>
<dbReference type="InterPro" id="IPR020846">
    <property type="entry name" value="MFS_dom"/>
</dbReference>
<evidence type="ECO:0000259" key="8">
    <source>
        <dbReference type="PROSITE" id="PS50850"/>
    </source>
</evidence>
<evidence type="ECO:0000256" key="5">
    <source>
        <dbReference type="ARBA" id="ARBA00022989"/>
    </source>
</evidence>
<feature type="transmembrane region" description="Helical" evidence="7">
    <location>
        <begin position="81"/>
        <end position="98"/>
    </location>
</feature>
<dbReference type="InterPro" id="IPR050171">
    <property type="entry name" value="MFS_Transporters"/>
</dbReference>
<keyword evidence="2" id="KW-0813">Transport</keyword>
<sequence>MKIQTGHGTITLTALLAIYSISMVTSLPGLAISPILGDLEHIFKGASDLELQMLESLPSFIIVPFILLAGRLSLHVNKKRILIIGLAIFFGCSVVYPFSNSLALLLVISALLGIGAGMIIPFSTGLIADNFSKRYRTRQLGIASSITNLTLVLATFLAGVLADINWHYAFLVYCLSGISLLFAFKLDSTPRTVAPQTTTASTTPSASSTKHNWPVSLMLLYYFITFLVLTVPFNLSIYMETMKHYKDPDIAGTLISVFFLAMTIPGFFINNIISVLKTYTNFIALCAIAVGFILFILKAGPVILTIGIILIGLGYGAMQPIIYDKTSSSTVESHATFALALVMSMNYVAIITYPFITQWLQDLFSTDASYFPFLLSMILGGAFAVYAYFRRNSAALGMQTQS</sequence>
<dbReference type="Proteomes" id="UP000646484">
    <property type="component" value="Unassembled WGS sequence"/>
</dbReference>
<dbReference type="Gene3D" id="1.20.1250.20">
    <property type="entry name" value="MFS general substrate transporter like domains"/>
    <property type="match status" value="1"/>
</dbReference>
<feature type="domain" description="Major facilitator superfamily (MFS) profile" evidence="8">
    <location>
        <begin position="6"/>
        <end position="392"/>
    </location>
</feature>
<feature type="transmembrane region" description="Helical" evidence="7">
    <location>
        <begin position="250"/>
        <end position="272"/>
    </location>
</feature>
<evidence type="ECO:0000256" key="6">
    <source>
        <dbReference type="ARBA" id="ARBA00023136"/>
    </source>
</evidence>
<evidence type="ECO:0000313" key="9">
    <source>
        <dbReference type="EMBL" id="MBC5623539.1"/>
    </source>
</evidence>
<feature type="transmembrane region" description="Helical" evidence="7">
    <location>
        <begin position="140"/>
        <end position="160"/>
    </location>
</feature>
<dbReference type="RefSeq" id="WP_186978565.1">
    <property type="nucleotide sequence ID" value="NZ_JACOOH010000011.1"/>
</dbReference>
<evidence type="ECO:0000256" key="7">
    <source>
        <dbReference type="SAM" id="Phobius"/>
    </source>
</evidence>
<accession>A0ABR7D6X0</accession>